<dbReference type="EMBL" id="JAODUO010000164">
    <property type="protein sequence ID" value="KAK2187473.1"/>
    <property type="molecule type" value="Genomic_DNA"/>
</dbReference>
<organism evidence="7 8">
    <name type="scientific">Ridgeia piscesae</name>
    <name type="common">Tubeworm</name>
    <dbReference type="NCBI Taxonomy" id="27915"/>
    <lineage>
        <taxon>Eukaryota</taxon>
        <taxon>Metazoa</taxon>
        <taxon>Spiralia</taxon>
        <taxon>Lophotrochozoa</taxon>
        <taxon>Annelida</taxon>
        <taxon>Polychaeta</taxon>
        <taxon>Sedentaria</taxon>
        <taxon>Canalipalpata</taxon>
        <taxon>Sabellida</taxon>
        <taxon>Siboglinidae</taxon>
        <taxon>Ridgeia</taxon>
    </lineage>
</organism>
<accession>A0AAD9UFE3</accession>
<dbReference type="PANTHER" id="PTHR19359">
    <property type="entry name" value="CYTOCHROME B5"/>
    <property type="match status" value="1"/>
</dbReference>
<sequence length="86" mass="9396">MAAQITPADISKHCSKDDIWIIIDGKVYDVSSYVADHPGGDIILKHAGKDATRYFNNVSAHAIVKGLIKNILCKTYIGECKIDGYS</sequence>
<dbReference type="InterPro" id="IPR001199">
    <property type="entry name" value="Cyt_B5-like_heme/steroid-bd"/>
</dbReference>
<evidence type="ECO:0000256" key="5">
    <source>
        <dbReference type="RuleBase" id="RU362121"/>
    </source>
</evidence>
<comment type="caution">
    <text evidence="7">The sequence shown here is derived from an EMBL/GenBank/DDBJ whole genome shotgun (WGS) entry which is preliminary data.</text>
</comment>
<evidence type="ECO:0000256" key="3">
    <source>
        <dbReference type="ARBA" id="ARBA00023004"/>
    </source>
</evidence>
<feature type="domain" description="Cytochrome b5 heme-binding" evidence="6">
    <location>
        <begin position="2"/>
        <end position="81"/>
    </location>
</feature>
<protein>
    <recommendedName>
        <fullName evidence="6">Cytochrome b5 heme-binding domain-containing protein</fullName>
    </recommendedName>
</protein>
<dbReference type="GO" id="GO:0016020">
    <property type="term" value="C:membrane"/>
    <property type="evidence" value="ECO:0007669"/>
    <property type="project" value="TreeGrafter"/>
</dbReference>
<dbReference type="GO" id="GO:0020037">
    <property type="term" value="F:heme binding"/>
    <property type="evidence" value="ECO:0007669"/>
    <property type="project" value="UniProtKB-UniRule"/>
</dbReference>
<comment type="similarity">
    <text evidence="4 5">Belongs to the cytochrome b5 family.</text>
</comment>
<keyword evidence="2 5" id="KW-0479">Metal-binding</keyword>
<dbReference type="InterPro" id="IPR018506">
    <property type="entry name" value="Cyt_B5_heme-BS"/>
</dbReference>
<dbReference type="InterPro" id="IPR036400">
    <property type="entry name" value="Cyt_B5-like_heme/steroid_sf"/>
</dbReference>
<dbReference type="PROSITE" id="PS00191">
    <property type="entry name" value="CYTOCHROME_B5_1"/>
    <property type="match status" value="1"/>
</dbReference>
<keyword evidence="8" id="KW-1185">Reference proteome</keyword>
<dbReference type="SMART" id="SM01117">
    <property type="entry name" value="Cyt-b5"/>
    <property type="match status" value="1"/>
</dbReference>
<name>A0AAD9UFE3_RIDPI</name>
<dbReference type="Pfam" id="PF00173">
    <property type="entry name" value="Cyt-b5"/>
    <property type="match status" value="1"/>
</dbReference>
<dbReference type="InterPro" id="IPR050668">
    <property type="entry name" value="Cytochrome_b5"/>
</dbReference>
<dbReference type="FunFam" id="3.10.120.10:FF:000007">
    <property type="entry name" value="Sulfite oxidase, mitochondrial"/>
    <property type="match status" value="1"/>
</dbReference>
<evidence type="ECO:0000256" key="4">
    <source>
        <dbReference type="ARBA" id="ARBA00038168"/>
    </source>
</evidence>
<reference evidence="7" key="1">
    <citation type="journal article" date="2023" name="Mol. Biol. Evol.">
        <title>Third-Generation Sequencing Reveals the Adaptive Role of the Epigenome in Three Deep-Sea Polychaetes.</title>
        <authorList>
            <person name="Perez M."/>
            <person name="Aroh O."/>
            <person name="Sun Y."/>
            <person name="Lan Y."/>
            <person name="Juniper S.K."/>
            <person name="Young C.R."/>
            <person name="Angers B."/>
            <person name="Qian P.Y."/>
        </authorList>
    </citation>
    <scope>NUCLEOTIDE SEQUENCE</scope>
    <source>
        <strain evidence="7">R07B-5</strain>
    </source>
</reference>
<evidence type="ECO:0000313" key="8">
    <source>
        <dbReference type="Proteomes" id="UP001209878"/>
    </source>
</evidence>
<dbReference type="Proteomes" id="UP001209878">
    <property type="component" value="Unassembled WGS sequence"/>
</dbReference>
<keyword evidence="3 5" id="KW-0408">Iron</keyword>
<evidence type="ECO:0000256" key="1">
    <source>
        <dbReference type="ARBA" id="ARBA00022617"/>
    </source>
</evidence>
<gene>
    <name evidence="7" type="ORF">NP493_164g02036</name>
</gene>
<dbReference type="Gene3D" id="3.10.120.10">
    <property type="entry name" value="Cytochrome b5-like heme/steroid binding domain"/>
    <property type="match status" value="1"/>
</dbReference>
<evidence type="ECO:0000259" key="6">
    <source>
        <dbReference type="PROSITE" id="PS50255"/>
    </source>
</evidence>
<dbReference type="SUPFAM" id="SSF55856">
    <property type="entry name" value="Cytochrome b5-like heme/steroid binding domain"/>
    <property type="match status" value="1"/>
</dbReference>
<dbReference type="PROSITE" id="PS50255">
    <property type="entry name" value="CYTOCHROME_B5_2"/>
    <property type="match status" value="1"/>
</dbReference>
<evidence type="ECO:0000313" key="7">
    <source>
        <dbReference type="EMBL" id="KAK2187473.1"/>
    </source>
</evidence>
<proteinExistence type="inferred from homology"/>
<keyword evidence="1 5" id="KW-0349">Heme</keyword>
<dbReference type="AlphaFoldDB" id="A0AAD9UFE3"/>
<dbReference type="GO" id="GO:0046872">
    <property type="term" value="F:metal ion binding"/>
    <property type="evidence" value="ECO:0007669"/>
    <property type="project" value="UniProtKB-UniRule"/>
</dbReference>
<evidence type="ECO:0000256" key="2">
    <source>
        <dbReference type="ARBA" id="ARBA00022723"/>
    </source>
</evidence>